<dbReference type="SUPFAM" id="SSF56784">
    <property type="entry name" value="HAD-like"/>
    <property type="match status" value="1"/>
</dbReference>
<dbReference type="GO" id="GO:0005829">
    <property type="term" value="C:cytosol"/>
    <property type="evidence" value="ECO:0007669"/>
    <property type="project" value="TreeGrafter"/>
</dbReference>
<dbReference type="CDD" id="cd01427">
    <property type="entry name" value="HAD_like"/>
    <property type="match status" value="1"/>
</dbReference>
<dbReference type="GO" id="GO:0006281">
    <property type="term" value="P:DNA repair"/>
    <property type="evidence" value="ECO:0007669"/>
    <property type="project" value="TreeGrafter"/>
</dbReference>
<dbReference type="SFLD" id="SFLDS00003">
    <property type="entry name" value="Haloacid_Dehalogenase"/>
    <property type="match status" value="1"/>
</dbReference>
<organism evidence="1">
    <name type="scientific">Leucothrix mucor</name>
    <dbReference type="NCBI Taxonomy" id="45248"/>
    <lineage>
        <taxon>Bacteria</taxon>
        <taxon>Pseudomonadati</taxon>
        <taxon>Pseudomonadota</taxon>
        <taxon>Gammaproteobacteria</taxon>
        <taxon>Thiotrichales</taxon>
        <taxon>Thiotrichaceae</taxon>
        <taxon>Leucothrix</taxon>
    </lineage>
</organism>
<dbReference type="SFLD" id="SFLDG01129">
    <property type="entry name" value="C1.5:_HAD__Beta-PGM__Phosphata"/>
    <property type="match status" value="1"/>
</dbReference>
<name>A0A7V2WUZ5_LEUMU</name>
<sequence>MPNKIYIDWKNIHTVFLDMDGTLLDLHYDNHFWLDVVPKRYAEKHQLKPEETKNLLVSHYGEIKGTLSWYCVDHWSKQLDLDILALKQEVSERIKIRINVEPFLDFLRQQKKHIILLTNAHPKTVDIKFQHAAIEKYFDNIITSHAIGIAKEEDGFWDKLEQIIDFKVENSLFIDDNLSVLRAAQRHNIAHLLAIHQPDSQQQAVDTEEFTAIECFRQLF</sequence>
<evidence type="ECO:0000313" key="1">
    <source>
        <dbReference type="EMBL" id="HFC92299.1"/>
    </source>
</evidence>
<dbReference type="InterPro" id="IPR050155">
    <property type="entry name" value="HAD-like_hydrolase_sf"/>
</dbReference>
<dbReference type="PANTHER" id="PTHR43434">
    <property type="entry name" value="PHOSPHOGLYCOLATE PHOSPHATASE"/>
    <property type="match status" value="1"/>
</dbReference>
<accession>A0A7V2WUZ5</accession>
<dbReference type="Pfam" id="PF00702">
    <property type="entry name" value="Hydrolase"/>
    <property type="match status" value="1"/>
</dbReference>
<dbReference type="AlphaFoldDB" id="A0A7V2WUZ5"/>
<dbReference type="Gene3D" id="3.40.50.1000">
    <property type="entry name" value="HAD superfamily/HAD-like"/>
    <property type="match status" value="1"/>
</dbReference>
<dbReference type="NCBIfam" id="NF011564">
    <property type="entry name" value="PRK14988.1"/>
    <property type="match status" value="1"/>
</dbReference>
<comment type="caution">
    <text evidence="1">The sequence shown here is derived from an EMBL/GenBank/DDBJ whole genome shotgun (WGS) entry which is preliminary data.</text>
</comment>
<dbReference type="InterPro" id="IPR036412">
    <property type="entry name" value="HAD-like_sf"/>
</dbReference>
<dbReference type="InterPro" id="IPR023214">
    <property type="entry name" value="HAD_sf"/>
</dbReference>
<dbReference type="Proteomes" id="UP000885750">
    <property type="component" value="Unassembled WGS sequence"/>
</dbReference>
<protein>
    <submittedName>
        <fullName evidence="1">GMP/IMP nucleotidase</fullName>
    </submittedName>
</protein>
<proteinExistence type="predicted"/>
<dbReference type="GO" id="GO:0008967">
    <property type="term" value="F:phosphoglycolate phosphatase activity"/>
    <property type="evidence" value="ECO:0007669"/>
    <property type="project" value="TreeGrafter"/>
</dbReference>
<dbReference type="InterPro" id="IPR006439">
    <property type="entry name" value="HAD-SF_hydro_IA"/>
</dbReference>
<dbReference type="NCBIfam" id="TIGR01509">
    <property type="entry name" value="HAD-SF-IA-v3"/>
    <property type="match status" value="1"/>
</dbReference>
<dbReference type="PANTHER" id="PTHR43434:SF3">
    <property type="entry name" value="GMP_IMP NUCLEOTIDASE YRFG"/>
    <property type="match status" value="1"/>
</dbReference>
<reference evidence="1" key="1">
    <citation type="journal article" date="2020" name="mSystems">
        <title>Genome- and Community-Level Interaction Insights into Carbon Utilization and Element Cycling Functions of Hydrothermarchaeota in Hydrothermal Sediment.</title>
        <authorList>
            <person name="Zhou Z."/>
            <person name="Liu Y."/>
            <person name="Xu W."/>
            <person name="Pan J."/>
            <person name="Luo Z.H."/>
            <person name="Li M."/>
        </authorList>
    </citation>
    <scope>NUCLEOTIDE SEQUENCE [LARGE SCALE GENOMIC DNA]</scope>
    <source>
        <strain evidence="1">HyVt-493</strain>
    </source>
</reference>
<gene>
    <name evidence="1" type="ORF">ENJ51_05745</name>
</gene>
<dbReference type="EMBL" id="DRMS01000217">
    <property type="protein sequence ID" value="HFC92299.1"/>
    <property type="molecule type" value="Genomic_DNA"/>
</dbReference>